<organism evidence="1 2">
    <name type="scientific">Plebeiibacterium marinum</name>
    <dbReference type="NCBI Taxonomy" id="2992111"/>
    <lineage>
        <taxon>Bacteria</taxon>
        <taxon>Pseudomonadati</taxon>
        <taxon>Bacteroidota</taxon>
        <taxon>Bacteroidia</taxon>
        <taxon>Marinilabiliales</taxon>
        <taxon>Marinilabiliaceae</taxon>
        <taxon>Plebeiibacterium</taxon>
    </lineage>
</organism>
<keyword evidence="2" id="KW-1185">Reference proteome</keyword>
<proteinExistence type="predicted"/>
<protein>
    <submittedName>
        <fullName evidence="1">DUF4348 domain-containing protein</fullName>
    </submittedName>
</protein>
<dbReference type="RefSeq" id="WP_301202620.1">
    <property type="nucleotide sequence ID" value="NZ_JAPDPI010000088.1"/>
</dbReference>
<name>A0AAE3SLN4_9BACT</name>
<dbReference type="Pfam" id="PF14254">
    <property type="entry name" value="DUF4348"/>
    <property type="match status" value="1"/>
</dbReference>
<dbReference type="InterPro" id="IPR025590">
    <property type="entry name" value="DUF4348"/>
</dbReference>
<dbReference type="AlphaFoldDB" id="A0AAE3SLN4"/>
<accession>A0AAE3SLN4</accession>
<evidence type="ECO:0000313" key="1">
    <source>
        <dbReference type="EMBL" id="MCW3808070.1"/>
    </source>
</evidence>
<dbReference type="Proteomes" id="UP001207408">
    <property type="component" value="Unassembled WGS sequence"/>
</dbReference>
<dbReference type="Gene3D" id="3.10.450.410">
    <property type="match status" value="1"/>
</dbReference>
<reference evidence="1" key="1">
    <citation type="submission" date="2022-10" db="EMBL/GenBank/DDBJ databases">
        <authorList>
            <person name="Yu W.X."/>
        </authorList>
    </citation>
    <scope>NUCLEOTIDE SEQUENCE</scope>
    <source>
        <strain evidence="1">D04</strain>
    </source>
</reference>
<comment type="caution">
    <text evidence="1">The sequence shown here is derived from an EMBL/GenBank/DDBJ whole genome shotgun (WGS) entry which is preliminary data.</text>
</comment>
<dbReference type="EMBL" id="JAPDPI010000088">
    <property type="protein sequence ID" value="MCW3808070.1"/>
    <property type="molecule type" value="Genomic_DNA"/>
</dbReference>
<gene>
    <name evidence="1" type="ORF">OM074_20775</name>
</gene>
<sequence>MKKISLILFGIFLILKVSCFARPIGNITGKNYCSQTEKTTESTVFDFQKFLEIYSSDSIFQLNHVVFPLKYISVDIEDNEEIKMIKKEEWKSLHFKSELETQDREIDGYKQLIEIESDTAKVLIRGIDNGIYIDFIFEKRNKSWFLIEWGDYSN</sequence>
<evidence type="ECO:0000313" key="2">
    <source>
        <dbReference type="Proteomes" id="UP001207408"/>
    </source>
</evidence>